<sequence length="327" mass="38604">MQFGEIILEAKNNNNFIYRGCAFENYDLVPTLARKLRAERPNQDISFDQYDIFAAIVENAAKRGYREVNMNGNSNELSQHYGIDTSYLDWSYSVYVALYFAFTSYIKQFVDEKILDQDIDICKMYCLRDDFNKHKYCIYRLNKTLYAELKKQYPKLPLIVYDTDHKNKRMESQQGLLSSIDTNNVAQGSKVQDSQIQILVDWLHSNNSSDSLEKKDNKYLWKNETLLEKITYKLPQRDRNCLQKYLQENGVTSTKLFPDFEGVKKNIEFSEDYNILRDWEIDYQEAPLHSNFIAKEDLLKMANGDQKVIDSRLNTDQLKEGEFFLFH</sequence>
<comment type="caution">
    <text evidence="2">The sequence shown here is derived from an EMBL/GenBank/DDBJ whole genome shotgun (WGS) entry which is preliminary data.</text>
</comment>
<name>A0ABQ5JQ74_9LACO</name>
<dbReference type="InterPro" id="IPR014966">
    <property type="entry name" value="FRG-dom"/>
</dbReference>
<feature type="domain" description="FRG" evidence="1">
    <location>
        <begin position="12"/>
        <end position="116"/>
    </location>
</feature>
<evidence type="ECO:0000313" key="3">
    <source>
        <dbReference type="Proteomes" id="UP001628078"/>
    </source>
</evidence>
<keyword evidence="3" id="KW-1185">Reference proteome</keyword>
<proteinExistence type="predicted"/>
<gene>
    <name evidence="2" type="ORF">JCM31185_19330</name>
</gene>
<protein>
    <recommendedName>
        <fullName evidence="1">FRG domain-containing protein</fullName>
    </recommendedName>
</protein>
<dbReference type="Pfam" id="PF08867">
    <property type="entry name" value="FRG"/>
    <property type="match status" value="1"/>
</dbReference>
<reference evidence="2 3" key="1">
    <citation type="submission" date="2022-03" db="EMBL/GenBank/DDBJ databases">
        <title>Draft genome sequence of Furfurilactobacillus curtus JCM 31185.</title>
        <authorList>
            <person name="Suzuki S."/>
            <person name="Endo A."/>
            <person name="Kajikawa A."/>
        </authorList>
    </citation>
    <scope>NUCLEOTIDE SEQUENCE [LARGE SCALE GENOMIC DNA]</scope>
    <source>
        <strain evidence="2 3">JCM 31185</strain>
    </source>
</reference>
<evidence type="ECO:0000313" key="2">
    <source>
        <dbReference type="EMBL" id="GKT06646.1"/>
    </source>
</evidence>
<dbReference type="EMBL" id="BQXO01000011">
    <property type="protein sequence ID" value="GKT06646.1"/>
    <property type="molecule type" value="Genomic_DNA"/>
</dbReference>
<accession>A0ABQ5JQ74</accession>
<evidence type="ECO:0000259" key="1">
    <source>
        <dbReference type="SMART" id="SM00901"/>
    </source>
</evidence>
<dbReference type="Proteomes" id="UP001628078">
    <property type="component" value="Unassembled WGS sequence"/>
</dbReference>
<organism evidence="2 3">
    <name type="scientific">Furfurilactobacillus curtus</name>
    <dbReference type="NCBI Taxonomy" id="1746200"/>
    <lineage>
        <taxon>Bacteria</taxon>
        <taxon>Bacillati</taxon>
        <taxon>Bacillota</taxon>
        <taxon>Bacilli</taxon>
        <taxon>Lactobacillales</taxon>
        <taxon>Lactobacillaceae</taxon>
        <taxon>Furfurilactobacillus</taxon>
    </lineage>
</organism>
<dbReference type="SMART" id="SM00901">
    <property type="entry name" value="FRG"/>
    <property type="match status" value="1"/>
</dbReference>